<protein>
    <submittedName>
        <fullName evidence="2">Uncharacterized protein</fullName>
    </submittedName>
</protein>
<keyword evidence="3" id="KW-1185">Reference proteome</keyword>
<proteinExistence type="predicted"/>
<dbReference type="AlphaFoldDB" id="A0A1H9N9Z6"/>
<reference evidence="3" key="1">
    <citation type="submission" date="2016-10" db="EMBL/GenBank/DDBJ databases">
        <authorList>
            <person name="Varghese N."/>
            <person name="Submissions S."/>
        </authorList>
    </citation>
    <scope>NUCLEOTIDE SEQUENCE [LARGE SCALE GENOMIC DNA]</scope>
    <source>
        <strain evidence="3">CGMCC 4.6825</strain>
    </source>
</reference>
<evidence type="ECO:0000313" key="2">
    <source>
        <dbReference type="EMBL" id="SER32786.1"/>
    </source>
</evidence>
<sequence length="429" mass="43867">MTGAGSRSAPGGPGRRPAAAVPGEAVRARRAAAGLPAQGPLPARPFVLPRGRYDELFETAAALLALVRRAVLALGPTWPDRLVALGADPADHPPHSGLEGAETDCCAVLAGADFLVGAAGPQLLGLDTGGTLGSPRETGVLTRAWQRAAAGLPEAPLFGHDPRTVRAAALADLCARRGLPRTVALIGPGFHPDELRELRAHGFTADLLPRAGVRGGPGPRSYALGLLGGAPAAIGGAADLPKACRAGLLLLPQPSSGLLADKRALALVSEGLPWMTRGERALVERRLPWTRITLAGRTSWHGTERDLPALVLAEPERFVLKRAVAGTGPVVAGHATAPEVWAAAVRRAFGLGDSVVQEYVRPAPRPLELSDGAAVRTVRAAAPVLSPLLFAGRPGGCRVSFPAPGVPASGAGPSRLPADAVLAGREASD</sequence>
<dbReference type="Proteomes" id="UP000182841">
    <property type="component" value="Unassembled WGS sequence"/>
</dbReference>
<feature type="region of interest" description="Disordered" evidence="1">
    <location>
        <begin position="1"/>
        <end position="25"/>
    </location>
</feature>
<dbReference type="STRING" id="943816.AN217_10865"/>
<organism evidence="2 3">
    <name type="scientific">Streptomyces qinglanensis</name>
    <dbReference type="NCBI Taxonomy" id="943816"/>
    <lineage>
        <taxon>Bacteria</taxon>
        <taxon>Bacillati</taxon>
        <taxon>Actinomycetota</taxon>
        <taxon>Actinomycetes</taxon>
        <taxon>Kitasatosporales</taxon>
        <taxon>Streptomycetaceae</taxon>
        <taxon>Streptomyces</taxon>
    </lineage>
</organism>
<dbReference type="SUPFAM" id="SSF56059">
    <property type="entry name" value="Glutathione synthetase ATP-binding domain-like"/>
    <property type="match status" value="1"/>
</dbReference>
<evidence type="ECO:0000256" key="1">
    <source>
        <dbReference type="SAM" id="MobiDB-lite"/>
    </source>
</evidence>
<evidence type="ECO:0000313" key="3">
    <source>
        <dbReference type="Proteomes" id="UP000182841"/>
    </source>
</evidence>
<name>A0A1H9N9Z6_9ACTN</name>
<dbReference type="EMBL" id="FOGO01000001">
    <property type="protein sequence ID" value="SER32786.1"/>
    <property type="molecule type" value="Genomic_DNA"/>
</dbReference>
<gene>
    <name evidence="2" type="ORF">SAMN05421870_101224</name>
</gene>
<accession>A0A1H9N9Z6</accession>